<dbReference type="InterPro" id="IPR029479">
    <property type="entry name" value="Nitroreductase"/>
</dbReference>
<dbReference type="EMBL" id="CP022685">
    <property type="protein sequence ID" value="ATL33107.1"/>
    <property type="molecule type" value="Genomic_DNA"/>
</dbReference>
<evidence type="ECO:0000313" key="6">
    <source>
        <dbReference type="Proteomes" id="UP000221011"/>
    </source>
</evidence>
<dbReference type="CDD" id="cd02136">
    <property type="entry name" value="PnbA_NfnB-like"/>
    <property type="match status" value="1"/>
</dbReference>
<name>A0A291QNF8_9ACTN</name>
<reference evidence="5 6" key="1">
    <citation type="submission" date="2017-08" db="EMBL/GenBank/DDBJ databases">
        <title>Complete Genome Sequence of Streptomyces formicae KY5, the formicamycin producer.</title>
        <authorList>
            <person name="Holmes N.A."/>
            <person name="Devine R."/>
            <person name="Qin Z."/>
            <person name="Seipke R.F."/>
            <person name="Wilkinson B."/>
            <person name="Hutchings M.I."/>
        </authorList>
    </citation>
    <scope>NUCLEOTIDE SEQUENCE [LARGE SCALE GENOMIC DNA]</scope>
    <source>
        <strain evidence="5 6">KY5</strain>
    </source>
</reference>
<feature type="domain" description="Nitroreductase" evidence="4">
    <location>
        <begin position="17"/>
        <end position="204"/>
    </location>
</feature>
<dbReference type="InterPro" id="IPR000415">
    <property type="entry name" value="Nitroreductase-like"/>
</dbReference>
<dbReference type="RefSeq" id="WP_098246935.1">
    <property type="nucleotide sequence ID" value="NZ_CP022685.1"/>
</dbReference>
<evidence type="ECO:0000313" key="5">
    <source>
        <dbReference type="EMBL" id="ATL33107.1"/>
    </source>
</evidence>
<dbReference type="PANTHER" id="PTHR23026:SF90">
    <property type="entry name" value="IODOTYROSINE DEIODINASE 1"/>
    <property type="match status" value="1"/>
</dbReference>
<organism evidence="5 6">
    <name type="scientific">Streptomyces formicae</name>
    <dbReference type="NCBI Taxonomy" id="1616117"/>
    <lineage>
        <taxon>Bacteria</taxon>
        <taxon>Bacillati</taxon>
        <taxon>Actinomycetota</taxon>
        <taxon>Actinomycetes</taxon>
        <taxon>Kitasatosporales</taxon>
        <taxon>Streptomycetaceae</taxon>
        <taxon>Streptomyces</taxon>
    </lineage>
</organism>
<dbReference type="GO" id="GO:0016491">
    <property type="term" value="F:oxidoreductase activity"/>
    <property type="evidence" value="ECO:0007669"/>
    <property type="project" value="UniProtKB-KW"/>
</dbReference>
<keyword evidence="1" id="KW-0285">Flavoprotein</keyword>
<accession>A0A291QNF8</accession>
<dbReference type="KEGG" id="sfk:KY5_8089c"/>
<keyword evidence="3" id="KW-0560">Oxidoreductase</keyword>
<evidence type="ECO:0000259" key="4">
    <source>
        <dbReference type="Pfam" id="PF00881"/>
    </source>
</evidence>
<dbReference type="PANTHER" id="PTHR23026">
    <property type="entry name" value="NADPH NITROREDUCTASE"/>
    <property type="match status" value="1"/>
</dbReference>
<sequence>MSPAISTELSDYAEKLIRGRHATRAFRSEAVPEETLRAIFALAGAAPSNSNAQPWRVEVTSGARHRRLARALQAAHAEQRTSVDFPYSEGMYAPVHQERRAAFGADLYRALDIAPDDHAARAAYDARSLRFYDAPHAAFLFVTGDGGARLAADVGAYMQTLLLAMTAYGVDSCPQGLLSFYGDTIRDELGVTEGKLLVGVSFGYADASAPVNRVTTERAALEATTAFHS</sequence>
<dbReference type="Pfam" id="PF00881">
    <property type="entry name" value="Nitroreductase"/>
    <property type="match status" value="1"/>
</dbReference>
<dbReference type="SUPFAM" id="SSF55469">
    <property type="entry name" value="FMN-dependent nitroreductase-like"/>
    <property type="match status" value="1"/>
</dbReference>
<evidence type="ECO:0000256" key="2">
    <source>
        <dbReference type="ARBA" id="ARBA00022643"/>
    </source>
</evidence>
<dbReference type="AlphaFoldDB" id="A0A291QNF8"/>
<protein>
    <submittedName>
        <fullName evidence="5">Nitroreductase family protein</fullName>
    </submittedName>
</protein>
<evidence type="ECO:0000256" key="3">
    <source>
        <dbReference type="ARBA" id="ARBA00023002"/>
    </source>
</evidence>
<dbReference type="Gene3D" id="3.40.109.10">
    <property type="entry name" value="NADH Oxidase"/>
    <property type="match status" value="1"/>
</dbReference>
<dbReference type="InterPro" id="IPR050627">
    <property type="entry name" value="Nitroreductase/BluB"/>
</dbReference>
<keyword evidence="2" id="KW-0288">FMN</keyword>
<proteinExistence type="predicted"/>
<dbReference type="Proteomes" id="UP000221011">
    <property type="component" value="Chromosome"/>
</dbReference>
<gene>
    <name evidence="5" type="ORF">KY5_8089c</name>
</gene>
<keyword evidence="6" id="KW-1185">Reference proteome</keyword>
<evidence type="ECO:0000256" key="1">
    <source>
        <dbReference type="ARBA" id="ARBA00022630"/>
    </source>
</evidence>